<accession>A0A830HGS6</accession>
<sequence length="163" mass="17823">MITTPHPHVHPASYTSNFNTCQQQHTHTHVSSRRDVLGGGTRSAFEVISPRDTPAIQEQTAEEAVMYDDATPLPLAFDAGGGDSESDSKRVRIPRCPVCRVRKSAPCGSRAAPSRCYRRCMRDGWDSRDKCLQVPRRSAAAGRIHRQASTAAVVAQQARAAVQ</sequence>
<dbReference type="EMBL" id="BNJQ01000011">
    <property type="protein sequence ID" value="GHP05972.1"/>
    <property type="molecule type" value="Genomic_DNA"/>
</dbReference>
<reference evidence="1" key="1">
    <citation type="submission" date="2020-10" db="EMBL/GenBank/DDBJ databases">
        <title>Unveiling of a novel bifunctional photoreceptor, Dualchrome1, isolated from a cosmopolitan green alga.</title>
        <authorList>
            <person name="Suzuki S."/>
            <person name="Kawachi M."/>
        </authorList>
    </citation>
    <scope>NUCLEOTIDE SEQUENCE</scope>
    <source>
        <strain evidence="1">NIES 2893</strain>
    </source>
</reference>
<dbReference type="Proteomes" id="UP000660262">
    <property type="component" value="Unassembled WGS sequence"/>
</dbReference>
<dbReference type="AlphaFoldDB" id="A0A830HGS6"/>
<name>A0A830HGS6_9CHLO</name>
<protein>
    <submittedName>
        <fullName evidence="1">Uncharacterized protein</fullName>
    </submittedName>
</protein>
<gene>
    <name evidence="1" type="ORF">PPROV_000471900</name>
</gene>
<evidence type="ECO:0000313" key="1">
    <source>
        <dbReference type="EMBL" id="GHP05972.1"/>
    </source>
</evidence>
<keyword evidence="2" id="KW-1185">Reference proteome</keyword>
<proteinExistence type="predicted"/>
<evidence type="ECO:0000313" key="2">
    <source>
        <dbReference type="Proteomes" id="UP000660262"/>
    </source>
</evidence>
<comment type="caution">
    <text evidence="1">The sequence shown here is derived from an EMBL/GenBank/DDBJ whole genome shotgun (WGS) entry which is preliminary data.</text>
</comment>
<organism evidence="1 2">
    <name type="scientific">Pycnococcus provasolii</name>
    <dbReference type="NCBI Taxonomy" id="41880"/>
    <lineage>
        <taxon>Eukaryota</taxon>
        <taxon>Viridiplantae</taxon>
        <taxon>Chlorophyta</taxon>
        <taxon>Pseudoscourfieldiophyceae</taxon>
        <taxon>Pseudoscourfieldiales</taxon>
        <taxon>Pycnococcaceae</taxon>
        <taxon>Pycnococcus</taxon>
    </lineage>
</organism>